<dbReference type="SMART" id="SM00448">
    <property type="entry name" value="REC"/>
    <property type="match status" value="1"/>
</dbReference>
<evidence type="ECO:0000256" key="9">
    <source>
        <dbReference type="ARBA" id="ARBA00024867"/>
    </source>
</evidence>
<keyword evidence="14" id="KW-1185">Reference proteome</keyword>
<dbReference type="PROSITE" id="PS01124">
    <property type="entry name" value="HTH_ARAC_FAMILY_2"/>
    <property type="match status" value="1"/>
</dbReference>
<proteinExistence type="predicted"/>
<evidence type="ECO:0000259" key="12">
    <source>
        <dbReference type="PROSITE" id="PS50110"/>
    </source>
</evidence>
<gene>
    <name evidence="13" type="ORF">DSM106044_02710</name>
</gene>
<dbReference type="GO" id="GO:0000160">
    <property type="term" value="P:phosphorelay signal transduction system"/>
    <property type="evidence" value="ECO:0007669"/>
    <property type="project" value="UniProtKB-KW"/>
</dbReference>
<evidence type="ECO:0000259" key="11">
    <source>
        <dbReference type="PROSITE" id="PS01124"/>
    </source>
</evidence>
<dbReference type="InterPro" id="IPR001789">
    <property type="entry name" value="Sig_transdc_resp-reg_receiver"/>
</dbReference>
<dbReference type="STRING" id="180332.GCA_000797495_04074"/>
<organism evidence="13 14">
    <name type="scientific">Robinsoniella peoriensis</name>
    <dbReference type="NCBI Taxonomy" id="180332"/>
    <lineage>
        <taxon>Bacteria</taxon>
        <taxon>Bacillati</taxon>
        <taxon>Bacillota</taxon>
        <taxon>Clostridia</taxon>
        <taxon>Lachnospirales</taxon>
        <taxon>Lachnospiraceae</taxon>
        <taxon>Robinsoniella</taxon>
    </lineage>
</organism>
<dbReference type="SUPFAM" id="SSF52172">
    <property type="entry name" value="CheY-like"/>
    <property type="match status" value="1"/>
</dbReference>
<dbReference type="SUPFAM" id="SSF46689">
    <property type="entry name" value="Homeodomain-like"/>
    <property type="match status" value="1"/>
</dbReference>
<dbReference type="PANTHER" id="PTHR42713">
    <property type="entry name" value="HISTIDINE KINASE-RELATED"/>
    <property type="match status" value="1"/>
</dbReference>
<feature type="modified residue" description="4-aspartylphosphate" evidence="10">
    <location>
        <position position="55"/>
    </location>
</feature>
<evidence type="ECO:0000256" key="4">
    <source>
        <dbReference type="ARBA" id="ARBA00022553"/>
    </source>
</evidence>
<dbReference type="PANTHER" id="PTHR42713:SF3">
    <property type="entry name" value="TRANSCRIPTIONAL REGULATORY PROTEIN HPTR"/>
    <property type="match status" value="1"/>
</dbReference>
<keyword evidence="5" id="KW-0902">Two-component regulatory system</keyword>
<keyword evidence="8" id="KW-0804">Transcription</keyword>
<dbReference type="Gene3D" id="1.10.10.60">
    <property type="entry name" value="Homeodomain-like"/>
    <property type="match status" value="2"/>
</dbReference>
<keyword evidence="3" id="KW-0963">Cytoplasm</keyword>
<reference evidence="13 14" key="1">
    <citation type="journal article" date="2019" name="Anaerobe">
        <title>Detection of Robinsoniella peoriensis in multiple bone samples of a trauma patient.</title>
        <authorList>
            <person name="Schrottner P."/>
            <person name="Hartwich K."/>
            <person name="Bunk B."/>
            <person name="Schober I."/>
            <person name="Helbig S."/>
            <person name="Rudolph W.W."/>
            <person name="Gunzer F."/>
        </authorList>
    </citation>
    <scope>NUCLEOTIDE SEQUENCE [LARGE SCALE GENOMIC DNA]</scope>
    <source>
        <strain evidence="13 14">DSM 106044</strain>
    </source>
</reference>
<feature type="domain" description="Response regulatory" evidence="12">
    <location>
        <begin position="3"/>
        <end position="120"/>
    </location>
</feature>
<dbReference type="GO" id="GO:0043565">
    <property type="term" value="F:sequence-specific DNA binding"/>
    <property type="evidence" value="ECO:0007669"/>
    <property type="project" value="InterPro"/>
</dbReference>
<comment type="subcellular location">
    <subcellularLocation>
        <location evidence="1">Cytoplasm</location>
    </subcellularLocation>
</comment>
<evidence type="ECO:0000313" key="14">
    <source>
        <dbReference type="Proteomes" id="UP000306509"/>
    </source>
</evidence>
<evidence type="ECO:0000256" key="10">
    <source>
        <dbReference type="PROSITE-ProRule" id="PRU00169"/>
    </source>
</evidence>
<evidence type="ECO:0000256" key="6">
    <source>
        <dbReference type="ARBA" id="ARBA00023015"/>
    </source>
</evidence>
<keyword evidence="7" id="KW-0238">DNA-binding</keyword>
<evidence type="ECO:0000256" key="5">
    <source>
        <dbReference type="ARBA" id="ARBA00023012"/>
    </source>
</evidence>
<dbReference type="PRINTS" id="PR00032">
    <property type="entry name" value="HTHARAC"/>
</dbReference>
<sequence precursor="true">MLRVMLVDDEVLALEFLREVIDWNQYGFKIVGQALNGKRALELFQKENPHIIISDIKMSVMDGLELSKKVKEINPHTKIILLSAYKDFEYAKKGIQYGVSNYLLKHEISEATLLGELGKVKSEIYREEEWQQAKKRYFLKNIIYDAPKEENRKEDTGVGNQLFMIMLQFNKPLFYDDGKIERQPAGFHTIMDSLRKEPVSKITYVTDVQISEDNYLVLYNADQVRSEYEAEELIYQKTLYTERVIRELGKGFYGILCSRRFSHNQVAATFRELSRKIRYSPFMKQNKYYFLDQIPAGDPDEEVELLKEFELLDWNLNQAEDEWSSGLDRMFQTLCCPKWNLSALKNFLSTWQYYEKKWGEKFRLVYDECKQECYTVDQLSEYCVSCCRRICTEMQQDIENSYSVNVRQIISFIQDHFREELTLDYIGAKFQMNGVYLGQLFKKEVGTTFLKFLTDYRISQAKIMLEDGQYQVAEVAERVGYKTSQYFSQIFYKYMSMTPQDYKKWGKQGGKEKLKEKNTD</sequence>
<evidence type="ECO:0000256" key="3">
    <source>
        <dbReference type="ARBA" id="ARBA00022490"/>
    </source>
</evidence>
<protein>
    <recommendedName>
        <fullName evidence="2">Stage 0 sporulation protein A homolog</fullName>
    </recommendedName>
</protein>
<comment type="function">
    <text evidence="9">May play the central regulatory role in sporulation. It may be an element of the effector pathway responsible for the activation of sporulation genes in response to nutritional stress. Spo0A may act in concert with spo0H (a sigma factor) to control the expression of some genes that are critical to the sporulation process.</text>
</comment>
<evidence type="ECO:0000256" key="7">
    <source>
        <dbReference type="ARBA" id="ARBA00023125"/>
    </source>
</evidence>
<name>A0A4U8Q6A6_9FIRM</name>
<dbReference type="GO" id="GO:0005737">
    <property type="term" value="C:cytoplasm"/>
    <property type="evidence" value="ECO:0007669"/>
    <property type="project" value="UniProtKB-SubCell"/>
</dbReference>
<dbReference type="InterPro" id="IPR011006">
    <property type="entry name" value="CheY-like_superfamily"/>
</dbReference>
<evidence type="ECO:0000256" key="8">
    <source>
        <dbReference type="ARBA" id="ARBA00023163"/>
    </source>
</evidence>
<dbReference type="Proteomes" id="UP000306509">
    <property type="component" value="Unassembled WGS sequence"/>
</dbReference>
<accession>A0A4U8Q6A6</accession>
<dbReference type="AlphaFoldDB" id="A0A4U8Q6A6"/>
<dbReference type="InterPro" id="IPR051552">
    <property type="entry name" value="HptR"/>
</dbReference>
<dbReference type="InterPro" id="IPR020449">
    <property type="entry name" value="Tscrpt_reg_AraC-type_HTH"/>
</dbReference>
<dbReference type="CDD" id="cd17536">
    <property type="entry name" value="REC_YesN-like"/>
    <property type="match status" value="1"/>
</dbReference>
<feature type="domain" description="HTH araC/xylS-type" evidence="11">
    <location>
        <begin position="407"/>
        <end position="505"/>
    </location>
</feature>
<dbReference type="RefSeq" id="WP_138002612.1">
    <property type="nucleotide sequence ID" value="NZ_QGQD01000055.1"/>
</dbReference>
<evidence type="ECO:0000313" key="13">
    <source>
        <dbReference type="EMBL" id="TLD00402.1"/>
    </source>
</evidence>
<dbReference type="PROSITE" id="PS50110">
    <property type="entry name" value="RESPONSE_REGULATORY"/>
    <property type="match status" value="1"/>
</dbReference>
<dbReference type="SMART" id="SM00342">
    <property type="entry name" value="HTH_ARAC"/>
    <property type="match status" value="1"/>
</dbReference>
<evidence type="ECO:0000256" key="2">
    <source>
        <dbReference type="ARBA" id="ARBA00018672"/>
    </source>
</evidence>
<dbReference type="GO" id="GO:0003700">
    <property type="term" value="F:DNA-binding transcription factor activity"/>
    <property type="evidence" value="ECO:0007669"/>
    <property type="project" value="InterPro"/>
</dbReference>
<dbReference type="Gene3D" id="3.40.50.2300">
    <property type="match status" value="1"/>
</dbReference>
<dbReference type="InterPro" id="IPR009057">
    <property type="entry name" value="Homeodomain-like_sf"/>
</dbReference>
<dbReference type="InterPro" id="IPR018060">
    <property type="entry name" value="HTH_AraC"/>
</dbReference>
<keyword evidence="4 10" id="KW-0597">Phosphoprotein</keyword>
<dbReference type="Pfam" id="PF12833">
    <property type="entry name" value="HTH_18"/>
    <property type="match status" value="1"/>
</dbReference>
<evidence type="ECO:0000256" key="1">
    <source>
        <dbReference type="ARBA" id="ARBA00004496"/>
    </source>
</evidence>
<comment type="caution">
    <text evidence="13">The sequence shown here is derived from an EMBL/GenBank/DDBJ whole genome shotgun (WGS) entry which is preliminary data.</text>
</comment>
<keyword evidence="6" id="KW-0805">Transcription regulation</keyword>
<dbReference type="EMBL" id="QGQD01000055">
    <property type="protein sequence ID" value="TLD00402.1"/>
    <property type="molecule type" value="Genomic_DNA"/>
</dbReference>
<dbReference type="Pfam" id="PF00072">
    <property type="entry name" value="Response_reg"/>
    <property type="match status" value="1"/>
</dbReference>